<dbReference type="OrthoDB" id="3066195at2759"/>
<dbReference type="OMA" id="WLKANIK"/>
<name>A0A4W3JG49_CALMI</name>
<evidence type="ECO:0000256" key="1">
    <source>
        <dbReference type="ARBA" id="ARBA00021375"/>
    </source>
</evidence>
<feature type="coiled-coil region" evidence="3">
    <location>
        <begin position="198"/>
        <end position="270"/>
    </location>
</feature>
<dbReference type="Proteomes" id="UP000314986">
    <property type="component" value="Unassembled WGS sequence"/>
</dbReference>
<evidence type="ECO:0000313" key="6">
    <source>
        <dbReference type="Proteomes" id="UP000314986"/>
    </source>
</evidence>
<dbReference type="Ensembl" id="ENSCMIT00000041937.1">
    <property type="protein sequence ID" value="ENSCMIP00000041352.1"/>
    <property type="gene ID" value="ENSCMIG00000017236.1"/>
</dbReference>
<accession>A0A4W3JG49</accession>
<dbReference type="FunCoup" id="A0A4W3JG49">
    <property type="interactions" value="380"/>
</dbReference>
<dbReference type="KEGG" id="cmk:103185767"/>
<dbReference type="PANTHER" id="PTHR21732:SF0">
    <property type="entry name" value="MYB_SANT-LIKE DNA-BINDING DOMAIN-CONTAINING PROTEIN 4"/>
    <property type="match status" value="1"/>
</dbReference>
<dbReference type="Pfam" id="PF13873">
    <property type="entry name" value="Myb_DNA-bind_5"/>
    <property type="match status" value="1"/>
</dbReference>
<gene>
    <name evidence="5" type="primary">msantd4</name>
</gene>
<proteinExistence type="predicted"/>
<evidence type="ECO:0000259" key="4">
    <source>
        <dbReference type="Pfam" id="PF13873"/>
    </source>
</evidence>
<reference evidence="6" key="1">
    <citation type="journal article" date="2006" name="Science">
        <title>Ancient noncoding elements conserved in the human genome.</title>
        <authorList>
            <person name="Venkatesh B."/>
            <person name="Kirkness E.F."/>
            <person name="Loh Y.H."/>
            <person name="Halpern A.L."/>
            <person name="Lee A.P."/>
            <person name="Johnson J."/>
            <person name="Dandona N."/>
            <person name="Viswanathan L.D."/>
            <person name="Tay A."/>
            <person name="Venter J.C."/>
            <person name="Strausberg R.L."/>
            <person name="Brenner S."/>
        </authorList>
    </citation>
    <scope>NUCLEOTIDE SEQUENCE [LARGE SCALE GENOMIC DNA]</scope>
</reference>
<evidence type="ECO:0000256" key="3">
    <source>
        <dbReference type="SAM" id="Coils"/>
    </source>
</evidence>
<evidence type="ECO:0000313" key="5">
    <source>
        <dbReference type="Ensembl" id="ENSCMIP00000041352.1"/>
    </source>
</evidence>
<dbReference type="RefSeq" id="XP_007902629.1">
    <property type="nucleotide sequence ID" value="XM_007904438.2"/>
</dbReference>
<evidence type="ECO:0000256" key="2">
    <source>
        <dbReference type="ARBA" id="ARBA00023054"/>
    </source>
</evidence>
<keyword evidence="6" id="KW-1185">Reference proteome</keyword>
<protein>
    <recommendedName>
        <fullName evidence="1">Myb/SANT-like DNA-binding domain-containing protein 4</fullName>
    </recommendedName>
</protein>
<dbReference type="AlphaFoldDB" id="A0A4W3JG49"/>
<dbReference type="InParanoid" id="A0A4W3JG49"/>
<keyword evidence="2 3" id="KW-0175">Coiled coil</keyword>
<dbReference type="InterPro" id="IPR026162">
    <property type="entry name" value="MSANTD4"/>
</dbReference>
<feature type="coiled-coil region" evidence="3">
    <location>
        <begin position="297"/>
        <end position="343"/>
    </location>
</feature>
<sequence length="349" mass="41710">MKQFKRKRKSNFTMKETETLLKEVEQRRDIIYTQHHDAITNELKWMAWKEISEKVSAASGGEQRTAYEVKKKYTDLKCYLKKRGECLDRMEMMMTDYSPLSINGFSHSAVDGETSCKFDNSLLVEEHNRPLYVVKVEEDNDKEEEEPQNIEDSNTEREFSVFAGQLITGVAEDPDNFSEVERESSNSEQATLQNGDSHALLSIEKQRLELERRRLDIELERLQVEKERLQIEKERLHHLDIENERLQLEKERLQLEKERLHIKREKLKLLSKQTSKPRPEKECPLQNEMQNFTPVNIETEKLKLERERLQLEKERLQFLNIENEKLQIEKERLQIEREHLQLQKGCQRQ</sequence>
<feature type="domain" description="Myb/SANT-like DNA-binding" evidence="4">
    <location>
        <begin position="8"/>
        <end position="83"/>
    </location>
</feature>
<dbReference type="RefSeq" id="XP_007902630.1">
    <property type="nucleotide sequence ID" value="XM_007904439.2"/>
</dbReference>
<reference evidence="6" key="2">
    <citation type="journal article" date="2007" name="PLoS Biol.">
        <title>Survey sequencing and comparative analysis of the elephant shark (Callorhinchus milii) genome.</title>
        <authorList>
            <person name="Venkatesh B."/>
            <person name="Kirkness E.F."/>
            <person name="Loh Y.H."/>
            <person name="Halpern A.L."/>
            <person name="Lee A.P."/>
            <person name="Johnson J."/>
            <person name="Dandona N."/>
            <person name="Viswanathan L.D."/>
            <person name="Tay A."/>
            <person name="Venter J.C."/>
            <person name="Strausberg R.L."/>
            <person name="Brenner S."/>
        </authorList>
    </citation>
    <scope>NUCLEOTIDE SEQUENCE [LARGE SCALE GENOMIC DNA]</scope>
</reference>
<dbReference type="CTD" id="84437"/>
<reference evidence="5" key="5">
    <citation type="submission" date="2025-09" db="UniProtKB">
        <authorList>
            <consortium name="Ensembl"/>
        </authorList>
    </citation>
    <scope>IDENTIFICATION</scope>
</reference>
<reference evidence="6" key="3">
    <citation type="journal article" date="2014" name="Nature">
        <title>Elephant shark genome provides unique insights into gnathostome evolution.</title>
        <authorList>
            <consortium name="International Elephant Shark Genome Sequencing Consortium"/>
            <person name="Venkatesh B."/>
            <person name="Lee A.P."/>
            <person name="Ravi V."/>
            <person name="Maurya A.K."/>
            <person name="Lian M.M."/>
            <person name="Swann J.B."/>
            <person name="Ohta Y."/>
            <person name="Flajnik M.F."/>
            <person name="Sutoh Y."/>
            <person name="Kasahara M."/>
            <person name="Hoon S."/>
            <person name="Gangu V."/>
            <person name="Roy S.W."/>
            <person name="Irimia M."/>
            <person name="Korzh V."/>
            <person name="Kondrychyn I."/>
            <person name="Lim Z.W."/>
            <person name="Tay B.H."/>
            <person name="Tohari S."/>
            <person name="Kong K.W."/>
            <person name="Ho S."/>
            <person name="Lorente-Galdos B."/>
            <person name="Quilez J."/>
            <person name="Marques-Bonet T."/>
            <person name="Raney B.J."/>
            <person name="Ingham P.W."/>
            <person name="Tay A."/>
            <person name="Hillier L.W."/>
            <person name="Minx P."/>
            <person name="Boehm T."/>
            <person name="Wilson R.K."/>
            <person name="Brenner S."/>
            <person name="Warren W.C."/>
        </authorList>
    </citation>
    <scope>NUCLEOTIDE SEQUENCE [LARGE SCALE GENOMIC DNA]</scope>
</reference>
<dbReference type="STRING" id="7868.ENSCMIP00000041352"/>
<reference evidence="5" key="4">
    <citation type="submission" date="2025-08" db="UniProtKB">
        <authorList>
            <consortium name="Ensembl"/>
        </authorList>
    </citation>
    <scope>IDENTIFICATION</scope>
</reference>
<dbReference type="GeneID" id="103185767"/>
<dbReference type="PANTHER" id="PTHR21732">
    <property type="entry name" value="MYB/SANT-LIKE DNA-BINDING DOMAIN-CONTAINING PROTEIN 4"/>
    <property type="match status" value="1"/>
</dbReference>
<organism evidence="5 6">
    <name type="scientific">Callorhinchus milii</name>
    <name type="common">Ghost shark</name>
    <dbReference type="NCBI Taxonomy" id="7868"/>
    <lineage>
        <taxon>Eukaryota</taxon>
        <taxon>Metazoa</taxon>
        <taxon>Chordata</taxon>
        <taxon>Craniata</taxon>
        <taxon>Vertebrata</taxon>
        <taxon>Chondrichthyes</taxon>
        <taxon>Holocephali</taxon>
        <taxon>Chimaeriformes</taxon>
        <taxon>Callorhinchidae</taxon>
        <taxon>Callorhinchus</taxon>
    </lineage>
</organism>
<dbReference type="InterPro" id="IPR028002">
    <property type="entry name" value="Myb_DNA-bind_5"/>
</dbReference>
<dbReference type="GeneTree" id="ENSGT00440000039469"/>